<dbReference type="Pfam" id="PF00355">
    <property type="entry name" value="Rieske"/>
    <property type="match status" value="1"/>
</dbReference>
<dbReference type="InterPro" id="IPR050584">
    <property type="entry name" value="Cholesterol_7-desaturase"/>
</dbReference>
<organism evidence="11 12">
    <name type="scientific">Rhizoclosmatium globosum</name>
    <dbReference type="NCBI Taxonomy" id="329046"/>
    <lineage>
        <taxon>Eukaryota</taxon>
        <taxon>Fungi</taxon>
        <taxon>Fungi incertae sedis</taxon>
        <taxon>Chytridiomycota</taxon>
        <taxon>Chytridiomycota incertae sedis</taxon>
        <taxon>Chytridiomycetes</taxon>
        <taxon>Chytridiales</taxon>
        <taxon>Chytriomycetaceae</taxon>
        <taxon>Rhizoclosmatium</taxon>
    </lineage>
</organism>
<dbReference type="GO" id="GO:0005737">
    <property type="term" value="C:cytoplasm"/>
    <property type="evidence" value="ECO:0007669"/>
    <property type="project" value="TreeGrafter"/>
</dbReference>
<evidence type="ECO:0000256" key="3">
    <source>
        <dbReference type="ARBA" id="ARBA00022714"/>
    </source>
</evidence>
<proteinExistence type="predicted"/>
<dbReference type="InterPro" id="IPR036922">
    <property type="entry name" value="Rieske_2Fe-2S_sf"/>
</dbReference>
<dbReference type="STRING" id="329046.A0A1Y2CVH4"/>
<feature type="domain" description="Rieske" evidence="10">
    <location>
        <begin position="30"/>
        <end position="133"/>
    </location>
</feature>
<dbReference type="Proteomes" id="UP000193642">
    <property type="component" value="Unassembled WGS sequence"/>
</dbReference>
<evidence type="ECO:0000256" key="6">
    <source>
        <dbReference type="ARBA" id="ARBA00023002"/>
    </source>
</evidence>
<evidence type="ECO:0000256" key="4">
    <source>
        <dbReference type="ARBA" id="ARBA00022723"/>
    </source>
</evidence>
<evidence type="ECO:0000256" key="8">
    <source>
        <dbReference type="ARBA" id="ARBA00023014"/>
    </source>
</evidence>
<dbReference type="AlphaFoldDB" id="A0A1Y2CVH4"/>
<evidence type="ECO:0000259" key="10">
    <source>
        <dbReference type="PROSITE" id="PS51296"/>
    </source>
</evidence>
<keyword evidence="8" id="KW-0411">Iron-sulfur</keyword>
<dbReference type="OrthoDB" id="426882at2759"/>
<protein>
    <submittedName>
        <fullName evidence="11">ISP domain-containing protein</fullName>
    </submittedName>
</protein>
<comment type="caution">
    <text evidence="11">The sequence shown here is derived from an EMBL/GenBank/DDBJ whole genome shotgun (WGS) entry which is preliminary data.</text>
</comment>
<keyword evidence="9" id="KW-0472">Membrane</keyword>
<reference evidence="11 12" key="1">
    <citation type="submission" date="2016-07" db="EMBL/GenBank/DDBJ databases">
        <title>Pervasive Adenine N6-methylation of Active Genes in Fungi.</title>
        <authorList>
            <consortium name="DOE Joint Genome Institute"/>
            <person name="Mondo S.J."/>
            <person name="Dannebaum R.O."/>
            <person name="Kuo R.C."/>
            <person name="Labutti K."/>
            <person name="Haridas S."/>
            <person name="Kuo A."/>
            <person name="Salamov A."/>
            <person name="Ahrendt S.R."/>
            <person name="Lipzen A."/>
            <person name="Sullivan W."/>
            <person name="Andreopoulos W.B."/>
            <person name="Clum A."/>
            <person name="Lindquist E."/>
            <person name="Daum C."/>
            <person name="Ramamoorthy G.K."/>
            <person name="Gryganskyi A."/>
            <person name="Culley D."/>
            <person name="Magnuson J.K."/>
            <person name="James T.Y."/>
            <person name="O'Malley M.A."/>
            <person name="Stajich J.E."/>
            <person name="Spatafora J.W."/>
            <person name="Visel A."/>
            <person name="Grigoriev I.V."/>
        </authorList>
    </citation>
    <scope>NUCLEOTIDE SEQUENCE [LARGE SCALE GENOMIC DNA]</scope>
    <source>
        <strain evidence="11 12">JEL800</strain>
    </source>
</reference>
<keyword evidence="5" id="KW-1133">Transmembrane helix</keyword>
<dbReference type="PROSITE" id="PS51296">
    <property type="entry name" value="RIESKE"/>
    <property type="match status" value="1"/>
</dbReference>
<evidence type="ECO:0000256" key="2">
    <source>
        <dbReference type="ARBA" id="ARBA00022692"/>
    </source>
</evidence>
<dbReference type="GO" id="GO:0046872">
    <property type="term" value="F:metal ion binding"/>
    <property type="evidence" value="ECO:0007669"/>
    <property type="project" value="UniProtKB-KW"/>
</dbReference>
<dbReference type="Gene3D" id="2.102.10.10">
    <property type="entry name" value="Rieske [2Fe-2S] iron-sulphur domain"/>
    <property type="match status" value="1"/>
</dbReference>
<gene>
    <name evidence="11" type="ORF">BCR33DRAFT_780918</name>
</gene>
<dbReference type="GO" id="GO:0016020">
    <property type="term" value="C:membrane"/>
    <property type="evidence" value="ECO:0007669"/>
    <property type="project" value="UniProtKB-SubCell"/>
</dbReference>
<dbReference type="SUPFAM" id="SSF50022">
    <property type="entry name" value="ISP domain"/>
    <property type="match status" value="1"/>
</dbReference>
<accession>A0A1Y2CVH4</accession>
<dbReference type="PANTHER" id="PTHR21266">
    <property type="entry name" value="IRON-SULFUR DOMAIN CONTAINING PROTEIN"/>
    <property type="match status" value="1"/>
</dbReference>
<dbReference type="PANTHER" id="PTHR21266:SF32">
    <property type="entry name" value="CHOLESTEROL 7-DESATURASE NVD"/>
    <property type="match status" value="1"/>
</dbReference>
<evidence type="ECO:0000313" key="11">
    <source>
        <dbReference type="EMBL" id="ORY51059.1"/>
    </source>
</evidence>
<evidence type="ECO:0000256" key="5">
    <source>
        <dbReference type="ARBA" id="ARBA00022989"/>
    </source>
</evidence>
<sequence length="357" mass="40839">MSSKTVVQRSQDELETAYYSDTNTDMRNHWYPLILSTTLKPDAPQGYHILGDPIVMYRDPATNEAITLADKCPHRSAPLSVGRIMDGKLECRYHGWQFETNGVCSKVPSNPKIPANAKIRKYPTVESEGFVWSYSVREDWIPRIGVEVLDIDSSLLNENFLDPAHLPFTHEKTIGKRENATHMTMTCNFIDKTTEGHGIGIEGIASTPDRPDLKTLQKFQFFGPCLVALDFGDVGDQTFYSVPTRKGHCHFVYIQRFSFLQFLEKSFWGRWILDWYNPQYTHKILMEDYAMLKGQQDRLLAGANAMNSPVAADLMIKTYRNWWRKVMKHIFLEDNRSAKAKTSGSQGGRVIKKVKDA</sequence>
<dbReference type="SUPFAM" id="SSF55961">
    <property type="entry name" value="Bet v1-like"/>
    <property type="match status" value="1"/>
</dbReference>
<dbReference type="GO" id="GO:0016491">
    <property type="term" value="F:oxidoreductase activity"/>
    <property type="evidence" value="ECO:0007669"/>
    <property type="project" value="UniProtKB-KW"/>
</dbReference>
<dbReference type="EMBL" id="MCGO01000006">
    <property type="protein sequence ID" value="ORY51059.1"/>
    <property type="molecule type" value="Genomic_DNA"/>
</dbReference>
<dbReference type="GO" id="GO:0051537">
    <property type="term" value="F:2 iron, 2 sulfur cluster binding"/>
    <property type="evidence" value="ECO:0007669"/>
    <property type="project" value="UniProtKB-KW"/>
</dbReference>
<keyword evidence="6" id="KW-0560">Oxidoreductase</keyword>
<evidence type="ECO:0000313" key="12">
    <source>
        <dbReference type="Proteomes" id="UP000193642"/>
    </source>
</evidence>
<keyword evidence="2" id="KW-0812">Transmembrane</keyword>
<dbReference type="Gene3D" id="3.90.380.10">
    <property type="entry name" value="Naphthalene 1,2-dioxygenase Alpha Subunit, Chain A, domain 1"/>
    <property type="match status" value="1"/>
</dbReference>
<keyword evidence="4" id="KW-0479">Metal-binding</keyword>
<dbReference type="InterPro" id="IPR017941">
    <property type="entry name" value="Rieske_2Fe-2S"/>
</dbReference>
<dbReference type="InterPro" id="IPR044043">
    <property type="entry name" value="VanA_C_cat"/>
</dbReference>
<dbReference type="Pfam" id="PF19112">
    <property type="entry name" value="VanA_C"/>
    <property type="match status" value="1"/>
</dbReference>
<keyword evidence="7" id="KW-0408">Iron</keyword>
<keyword evidence="3" id="KW-0001">2Fe-2S</keyword>
<evidence type="ECO:0000256" key="7">
    <source>
        <dbReference type="ARBA" id="ARBA00023004"/>
    </source>
</evidence>
<evidence type="ECO:0000256" key="9">
    <source>
        <dbReference type="ARBA" id="ARBA00023136"/>
    </source>
</evidence>
<name>A0A1Y2CVH4_9FUNG</name>
<keyword evidence="12" id="KW-1185">Reference proteome</keyword>
<evidence type="ECO:0000256" key="1">
    <source>
        <dbReference type="ARBA" id="ARBA00004370"/>
    </source>
</evidence>
<comment type="subcellular location">
    <subcellularLocation>
        <location evidence="1">Membrane</location>
    </subcellularLocation>
</comment>